<dbReference type="SUPFAM" id="SSF160424">
    <property type="entry name" value="BH3703-like"/>
    <property type="match status" value="1"/>
</dbReference>
<protein>
    <recommendedName>
        <fullName evidence="2">SseB protein N-terminal domain-containing protein</fullName>
    </recommendedName>
</protein>
<dbReference type="AlphaFoldDB" id="A0A1S2MYR3"/>
<dbReference type="RefSeq" id="WP_075515190.1">
    <property type="nucleotide sequence ID" value="NZ_MODZ01000009.1"/>
</dbReference>
<comment type="caution">
    <text evidence="3">The sequence shown here is derived from an EMBL/GenBank/DDBJ whole genome shotgun (WGS) entry which is preliminary data.</text>
</comment>
<feature type="domain" description="SseB protein N-terminal" evidence="2">
    <location>
        <begin position="238"/>
        <end position="366"/>
    </location>
</feature>
<feature type="region of interest" description="Disordered" evidence="1">
    <location>
        <begin position="182"/>
        <end position="234"/>
    </location>
</feature>
<dbReference type="InterPro" id="IPR009839">
    <property type="entry name" value="SseB_N"/>
</dbReference>
<dbReference type="Proteomes" id="UP000179540">
    <property type="component" value="Unassembled WGS sequence"/>
</dbReference>
<dbReference type="InterPro" id="IPR036170">
    <property type="entry name" value="YezG-like_sf"/>
</dbReference>
<gene>
    <name evidence="3" type="ORF">BK826_08145</name>
</gene>
<accession>A0A1S2MYR3</accession>
<sequence length="494" mass="51974">MSTTPSHRFTERPGQQQREQRVQEAVNALGHWLLSSTQTTPGWDQLIADFTPAWSSPGSYLARISEIRDGEELVGSTGAVGPATTVVPLLEQLRAAAYEPETGAWLSASIVIDAQGWPEPQYQVGLDAEYEEEPSSWLPGEEATAAALAQDLRAYPRTAAALPEWMARRLEEAGLTVPPAEAQETDAAAPAETAADGGTAHGQEAAAAAPGSAAPAEAAGRPASAQPITGPAQNPDLLRALEHYGRRPEHRTQLNVLRALMGGQALLDVSGSDFQPGPRGEQIGPGSTLRLQTVQGPDGATLLAVFATEDTARALHAAGGTGTDFRTQARPGAQILRQMLEETPCDGVVVEPNGRASCRLDRALIAEALAAPHLDAAKEALLEESMPRLLGSLIAPDARLLIALDGPGEDAYPIYVQTEDGSTPETMLLFTSAPEAAAIDPELTLRAAPARQALQLAVDAGAGHVRINALSPSAVLPIEQVRELLELAAMQDRL</sequence>
<evidence type="ECO:0000313" key="3">
    <source>
        <dbReference type="EMBL" id="OIJ35449.1"/>
    </source>
</evidence>
<reference evidence="3 4" key="1">
    <citation type="submission" date="2016-10" db="EMBL/GenBank/DDBJ databases">
        <title>Draft genome sequence of strain LCT isolated from the Shenzhou X spacecraft of China.</title>
        <authorList>
            <person name="Huang B."/>
        </authorList>
    </citation>
    <scope>NUCLEOTIDE SEQUENCE [LARGE SCALE GENOMIC DNA]</scope>
    <source>
        <strain evidence="3 4">LCT-H5</strain>
    </source>
</reference>
<proteinExistence type="predicted"/>
<dbReference type="Pfam" id="PF07179">
    <property type="entry name" value="SseB"/>
    <property type="match status" value="1"/>
</dbReference>
<evidence type="ECO:0000259" key="2">
    <source>
        <dbReference type="Pfam" id="PF07179"/>
    </source>
</evidence>
<organism evidence="3 4">
    <name type="scientific">Rothia kristinae</name>
    <dbReference type="NCBI Taxonomy" id="37923"/>
    <lineage>
        <taxon>Bacteria</taxon>
        <taxon>Bacillati</taxon>
        <taxon>Actinomycetota</taxon>
        <taxon>Actinomycetes</taxon>
        <taxon>Micrococcales</taxon>
        <taxon>Micrococcaceae</taxon>
        <taxon>Rothia</taxon>
    </lineage>
</organism>
<name>A0A1S2MYR3_9MICC</name>
<evidence type="ECO:0000313" key="4">
    <source>
        <dbReference type="Proteomes" id="UP000179540"/>
    </source>
</evidence>
<feature type="compositionally biased region" description="Low complexity" evidence="1">
    <location>
        <begin position="182"/>
        <end position="227"/>
    </location>
</feature>
<evidence type="ECO:0000256" key="1">
    <source>
        <dbReference type="SAM" id="MobiDB-lite"/>
    </source>
</evidence>
<dbReference type="EMBL" id="MODZ01000009">
    <property type="protein sequence ID" value="OIJ35449.1"/>
    <property type="molecule type" value="Genomic_DNA"/>
</dbReference>